<dbReference type="InterPro" id="IPR007484">
    <property type="entry name" value="Peptidase_M28"/>
</dbReference>
<organism evidence="2 3">
    <name type="scientific">Vibrio spartinae</name>
    <dbReference type="NCBI Taxonomy" id="1918945"/>
    <lineage>
        <taxon>Bacteria</taxon>
        <taxon>Pseudomonadati</taxon>
        <taxon>Pseudomonadota</taxon>
        <taxon>Gammaproteobacteria</taxon>
        <taxon>Vibrionales</taxon>
        <taxon>Vibrionaceae</taxon>
        <taxon>Vibrio</taxon>
    </lineage>
</organism>
<gene>
    <name evidence="2" type="ORF">Vspart_03539</name>
</gene>
<protein>
    <submittedName>
        <fullName evidence="2">Peptidase family M28</fullName>
    </submittedName>
</protein>
<feature type="domain" description="Peptidase M28" evidence="1">
    <location>
        <begin position="217"/>
        <end position="390"/>
    </location>
</feature>
<reference evidence="2 3" key="1">
    <citation type="journal article" date="2020" name="J. Nat. Prod.">
        <title>Genomics-Metabolomics Profiling Disclosed Marine Vibrio spartinae 3.6 as a Producer of a New Branched Side Chain Prodigiosin.</title>
        <authorList>
            <person name="Vitale G.A."/>
            <person name="Sciarretta M."/>
            <person name="Palma Esposito F."/>
            <person name="January G.G."/>
            <person name="Giaccio M."/>
            <person name="Bunk B."/>
            <person name="Sproer C."/>
            <person name="Bajerski F."/>
            <person name="Power D."/>
            <person name="Festa C."/>
            <person name="Monti M.C."/>
            <person name="D'Auria M.V."/>
            <person name="de Pascale D."/>
        </authorList>
    </citation>
    <scope>NUCLEOTIDE SEQUENCE [LARGE SCALE GENOMIC DNA]</scope>
    <source>
        <strain evidence="2 3">3.6</strain>
    </source>
</reference>
<dbReference type="RefSeq" id="WP_182288936.1">
    <property type="nucleotide sequence ID" value="NZ_CP046269.1"/>
</dbReference>
<proteinExistence type="predicted"/>
<evidence type="ECO:0000313" key="3">
    <source>
        <dbReference type="Proteomes" id="UP000515264"/>
    </source>
</evidence>
<dbReference type="Pfam" id="PF04389">
    <property type="entry name" value="Peptidase_M28"/>
    <property type="match status" value="1"/>
</dbReference>
<dbReference type="Proteomes" id="UP000515264">
    <property type="component" value="Chromosome 2"/>
</dbReference>
<sequence>MEKEYQFVEIIEEIGKSDRTQASRTTKVVCQYLMDYVKPFLPSASSRIYEFSADPNARPLGFFAPAPWELTAGAVSFSSPETTAVHLNHTASPMLVATNSQAFVGNLQVCTSNHESLDGKLVLLTGPKEKLPEQLAAAVQGNAAGVASAAFSKLIGQQEARGRIELPPQSNLFAFSLTLSEQRHLSSALAAGPVDADVTIETNHTGCVPVLEIRTHPESNKEILLCAHICHLRPGANDNASGVAVLCELLRIFGGSLPPVRLIFGPEFTGMSAYLAATGVQPIFVINVDMVGGNPDITGAKLELECSPPYLHHPLEDRIIELLRSSPELNCHVTEFKGYSDHAIFASKAISAPAVMLGQTGDVYNHTDLDKLENLCTNQMAIICRLLAHFLIEAVPYYDIPSFPIPPEQTENTWPFNIHSLLNVCDDATVKDIRSRFAKDKEIYALLQRAYLAAQWNQEPQSDPWAEDVIAKFRQTSELGYGGNHDK</sequence>
<dbReference type="SUPFAM" id="SSF53187">
    <property type="entry name" value="Zn-dependent exopeptidases"/>
    <property type="match status" value="1"/>
</dbReference>
<evidence type="ECO:0000259" key="1">
    <source>
        <dbReference type="Pfam" id="PF04389"/>
    </source>
</evidence>
<dbReference type="Gene3D" id="3.40.630.10">
    <property type="entry name" value="Zn peptidases"/>
    <property type="match status" value="1"/>
</dbReference>
<keyword evidence="3" id="KW-1185">Reference proteome</keyword>
<accession>A0ABX6R3S5</accession>
<dbReference type="EMBL" id="CP046269">
    <property type="protein sequence ID" value="QMV16154.1"/>
    <property type="molecule type" value="Genomic_DNA"/>
</dbReference>
<evidence type="ECO:0000313" key="2">
    <source>
        <dbReference type="EMBL" id="QMV16154.1"/>
    </source>
</evidence>
<name>A0ABX6R3S5_9VIBR</name>